<name>A0A9N9NQN1_9GLOM</name>
<comment type="caution">
    <text evidence="1">The sequence shown here is derived from an EMBL/GenBank/DDBJ whole genome shotgun (WGS) entry which is preliminary data.</text>
</comment>
<evidence type="ECO:0000313" key="1">
    <source>
        <dbReference type="EMBL" id="CAG8752496.1"/>
    </source>
</evidence>
<organism evidence="1 2">
    <name type="scientific">Racocetra fulgida</name>
    <dbReference type="NCBI Taxonomy" id="60492"/>
    <lineage>
        <taxon>Eukaryota</taxon>
        <taxon>Fungi</taxon>
        <taxon>Fungi incertae sedis</taxon>
        <taxon>Mucoromycota</taxon>
        <taxon>Glomeromycotina</taxon>
        <taxon>Glomeromycetes</taxon>
        <taxon>Diversisporales</taxon>
        <taxon>Gigasporaceae</taxon>
        <taxon>Racocetra</taxon>
    </lineage>
</organism>
<evidence type="ECO:0000313" key="2">
    <source>
        <dbReference type="Proteomes" id="UP000789396"/>
    </source>
</evidence>
<gene>
    <name evidence="1" type="ORF">RFULGI_LOCUS13706</name>
</gene>
<dbReference type="EMBL" id="CAJVPZ010036965">
    <property type="protein sequence ID" value="CAG8752496.1"/>
    <property type="molecule type" value="Genomic_DNA"/>
</dbReference>
<feature type="non-terminal residue" evidence="1">
    <location>
        <position position="75"/>
    </location>
</feature>
<dbReference type="AlphaFoldDB" id="A0A9N9NQN1"/>
<sequence>TSSNIQTIEPNNQDEEDQTIELNYQNNENPINHDFQTHIPLLNIQINSISPTDPGIYGSGNSYPNAFKKILTIES</sequence>
<dbReference type="OrthoDB" id="2437509at2759"/>
<protein>
    <submittedName>
        <fullName evidence="1">19108_t:CDS:1</fullName>
    </submittedName>
</protein>
<reference evidence="1" key="1">
    <citation type="submission" date="2021-06" db="EMBL/GenBank/DDBJ databases">
        <authorList>
            <person name="Kallberg Y."/>
            <person name="Tangrot J."/>
            <person name="Rosling A."/>
        </authorList>
    </citation>
    <scope>NUCLEOTIDE SEQUENCE</scope>
    <source>
        <strain evidence="1">IN212</strain>
    </source>
</reference>
<keyword evidence="2" id="KW-1185">Reference proteome</keyword>
<accession>A0A9N9NQN1</accession>
<proteinExistence type="predicted"/>
<feature type="non-terminal residue" evidence="1">
    <location>
        <position position="1"/>
    </location>
</feature>
<dbReference type="Proteomes" id="UP000789396">
    <property type="component" value="Unassembled WGS sequence"/>
</dbReference>